<keyword evidence="2" id="KW-1185">Reference proteome</keyword>
<dbReference type="EMBL" id="JACJLL010000057">
    <property type="protein sequence ID" value="MBM6819679.1"/>
    <property type="molecule type" value="Genomic_DNA"/>
</dbReference>
<reference evidence="1 2" key="1">
    <citation type="journal article" date="2021" name="Sci. Rep.">
        <title>The distribution of antibiotic resistance genes in chicken gut microbiota commensals.</title>
        <authorList>
            <person name="Juricova H."/>
            <person name="Matiasovicova J."/>
            <person name="Kubasova T."/>
            <person name="Cejkova D."/>
            <person name="Rychlik I."/>
        </authorList>
    </citation>
    <scope>NUCLEOTIDE SEQUENCE [LARGE SCALE GENOMIC DNA]</scope>
    <source>
        <strain evidence="1 2">An435</strain>
    </source>
</reference>
<organism evidence="1 2">
    <name type="scientific">Clostridium saudiense</name>
    <dbReference type="NCBI Taxonomy" id="1414720"/>
    <lineage>
        <taxon>Bacteria</taxon>
        <taxon>Bacillati</taxon>
        <taxon>Bacillota</taxon>
        <taxon>Clostridia</taxon>
        <taxon>Eubacteriales</taxon>
        <taxon>Clostridiaceae</taxon>
        <taxon>Clostridium</taxon>
    </lineage>
</organism>
<proteinExistence type="predicted"/>
<evidence type="ECO:0000313" key="1">
    <source>
        <dbReference type="EMBL" id="MBM6819679.1"/>
    </source>
</evidence>
<comment type="caution">
    <text evidence="1">The sequence shown here is derived from an EMBL/GenBank/DDBJ whole genome shotgun (WGS) entry which is preliminary data.</text>
</comment>
<evidence type="ECO:0000313" key="2">
    <source>
        <dbReference type="Proteomes" id="UP000767334"/>
    </source>
</evidence>
<dbReference type="RefSeq" id="WP_195964534.1">
    <property type="nucleotide sequence ID" value="NZ_JACJLL010000057.1"/>
</dbReference>
<name>A0ABS2FGU8_9CLOT</name>
<sequence length="261" mass="31729">MALVYDKWGNFKGYTSNGKGAWDYWYGRKYKLVPMNLKGIKDRKVKELSKERIIVECIIRPIEEERVIKERFIQYNTIENVLLRQEQFKLCYYSSSLSIEEVKEKELNRMLESYESFKESGAKAFYNWLKSYVVVDYGLLLELVKLTSETKQQKYKKMKSIKKVFGNLAKVSKKLEKDDYLYDMTNWYKDEEQYHEELLEARDSLCERHMHVIDGFMESIKVDEKYKEIKYKTTLRSYHKRLEDEARRWEDYKRRDAEARM</sequence>
<protein>
    <submittedName>
        <fullName evidence="1">Uncharacterized protein</fullName>
    </submittedName>
</protein>
<dbReference type="Proteomes" id="UP000767334">
    <property type="component" value="Unassembled WGS sequence"/>
</dbReference>
<gene>
    <name evidence="1" type="ORF">H6A19_10080</name>
</gene>
<accession>A0ABS2FGU8</accession>